<comment type="caution">
    <text evidence="3">The sequence shown here is derived from an EMBL/GenBank/DDBJ whole genome shotgun (WGS) entry which is preliminary data.</text>
</comment>
<protein>
    <recommendedName>
        <fullName evidence="2">Lantibiotic biosynthesis protein dehydration domain-containing protein</fullName>
    </recommendedName>
</protein>
<evidence type="ECO:0000313" key="4">
    <source>
        <dbReference type="Proteomes" id="UP001500902"/>
    </source>
</evidence>
<evidence type="ECO:0000313" key="3">
    <source>
        <dbReference type="EMBL" id="GAA3720138.1"/>
    </source>
</evidence>
<dbReference type="InterPro" id="IPR025410">
    <property type="entry name" value="Lant_dehyd"/>
</dbReference>
<dbReference type="EMBL" id="BAAAZP010000241">
    <property type="protein sequence ID" value="GAA3720138.1"/>
    <property type="molecule type" value="Genomic_DNA"/>
</dbReference>
<sequence>MLELNVLRVRDALAGDTPQERFDSFVAHFASRGNLGALLAEYPVLARLLAQCCEQAVTTHLELLRRLASDRDLLIREMFRGHDPGPLAEVRMGGVGDGHQGGRSVGLLRFADGTRLAYKPRPIGVHTHFNDVLAWLNERWPGLDLRALTVLDRPHGQLGEPGQQPRLADARLAGHDGEHRPPARVEQVGEVRELRASAHERVGSHPHLNRPRNRRSAGQLLVTGSGAVRALTRSIRFITYRPASLPASIRPARQSSSAASTPSSVLSSRALSR</sequence>
<feature type="region of interest" description="Disordered" evidence="1">
    <location>
        <begin position="248"/>
        <end position="273"/>
    </location>
</feature>
<dbReference type="Pfam" id="PF13575">
    <property type="entry name" value="DUF4135"/>
    <property type="match status" value="1"/>
</dbReference>
<gene>
    <name evidence="3" type="ORF">GCM10022224_102550</name>
</gene>
<proteinExistence type="predicted"/>
<accession>A0ABP7EKF6</accession>
<keyword evidence="4" id="KW-1185">Reference proteome</keyword>
<dbReference type="Proteomes" id="UP001500902">
    <property type="component" value="Unassembled WGS sequence"/>
</dbReference>
<organism evidence="3 4">
    <name type="scientific">Nonomuraea antimicrobica</name>
    <dbReference type="NCBI Taxonomy" id="561173"/>
    <lineage>
        <taxon>Bacteria</taxon>
        <taxon>Bacillati</taxon>
        <taxon>Actinomycetota</taxon>
        <taxon>Actinomycetes</taxon>
        <taxon>Streptosporangiales</taxon>
        <taxon>Streptosporangiaceae</taxon>
        <taxon>Nonomuraea</taxon>
    </lineage>
</organism>
<evidence type="ECO:0000259" key="2">
    <source>
        <dbReference type="Pfam" id="PF13575"/>
    </source>
</evidence>
<reference evidence="4" key="1">
    <citation type="journal article" date="2019" name="Int. J. Syst. Evol. Microbiol.">
        <title>The Global Catalogue of Microorganisms (GCM) 10K type strain sequencing project: providing services to taxonomists for standard genome sequencing and annotation.</title>
        <authorList>
            <consortium name="The Broad Institute Genomics Platform"/>
            <consortium name="The Broad Institute Genome Sequencing Center for Infectious Disease"/>
            <person name="Wu L."/>
            <person name="Ma J."/>
        </authorList>
    </citation>
    <scope>NUCLEOTIDE SEQUENCE [LARGE SCALE GENOMIC DNA]</scope>
    <source>
        <strain evidence="4">JCM 16904</strain>
    </source>
</reference>
<feature type="domain" description="Lantibiotic biosynthesis protein dehydration" evidence="2">
    <location>
        <begin position="42"/>
        <end position="153"/>
    </location>
</feature>
<feature type="region of interest" description="Disordered" evidence="1">
    <location>
        <begin position="199"/>
        <end position="220"/>
    </location>
</feature>
<evidence type="ECO:0000256" key="1">
    <source>
        <dbReference type="SAM" id="MobiDB-lite"/>
    </source>
</evidence>
<name>A0ABP7EKF6_9ACTN</name>